<comment type="caution">
    <text evidence="1">The sequence shown here is derived from an EMBL/GenBank/DDBJ whole genome shotgun (WGS) entry which is preliminary data.</text>
</comment>
<name>A0ABD1D6R7_CULPP</name>
<sequence length="109" mass="12594">MSRFLEIDKEAFYAKLEQKFDSCPQRDVKIVIGDMDARIGREEMYKPVIGPNSLHTVTNDNGQRCINFAASYAFHLECLQFNPPEGRFICGEFESGRMHLNDESQRSRT</sequence>
<gene>
    <name evidence="1" type="ORF">pipiens_011328</name>
</gene>
<proteinExistence type="predicted"/>
<accession>A0ABD1D6R7</accession>
<organism evidence="1 2">
    <name type="scientific">Culex pipiens pipiens</name>
    <name type="common">Northern house mosquito</name>
    <dbReference type="NCBI Taxonomy" id="38569"/>
    <lineage>
        <taxon>Eukaryota</taxon>
        <taxon>Metazoa</taxon>
        <taxon>Ecdysozoa</taxon>
        <taxon>Arthropoda</taxon>
        <taxon>Hexapoda</taxon>
        <taxon>Insecta</taxon>
        <taxon>Pterygota</taxon>
        <taxon>Neoptera</taxon>
        <taxon>Endopterygota</taxon>
        <taxon>Diptera</taxon>
        <taxon>Nematocera</taxon>
        <taxon>Culicoidea</taxon>
        <taxon>Culicidae</taxon>
        <taxon>Culicinae</taxon>
        <taxon>Culicini</taxon>
        <taxon>Culex</taxon>
        <taxon>Culex</taxon>
    </lineage>
</organism>
<reference evidence="1 2" key="1">
    <citation type="submission" date="2024-05" db="EMBL/GenBank/DDBJ databases">
        <title>Culex pipiens pipiens assembly and annotation.</title>
        <authorList>
            <person name="Alout H."/>
            <person name="Durand T."/>
        </authorList>
    </citation>
    <scope>NUCLEOTIDE SEQUENCE [LARGE SCALE GENOMIC DNA]</scope>
    <source>
        <strain evidence="1">HA-2024</strain>
        <tissue evidence="1">Whole body</tissue>
    </source>
</reference>
<protein>
    <submittedName>
        <fullName evidence="1">Uncharacterized protein</fullName>
    </submittedName>
</protein>
<evidence type="ECO:0000313" key="1">
    <source>
        <dbReference type="EMBL" id="KAL1395335.1"/>
    </source>
</evidence>
<dbReference type="Proteomes" id="UP001562425">
    <property type="component" value="Unassembled WGS sequence"/>
</dbReference>
<evidence type="ECO:0000313" key="2">
    <source>
        <dbReference type="Proteomes" id="UP001562425"/>
    </source>
</evidence>
<dbReference type="EMBL" id="JBEHCU010007182">
    <property type="protein sequence ID" value="KAL1395335.1"/>
    <property type="molecule type" value="Genomic_DNA"/>
</dbReference>
<keyword evidence="2" id="KW-1185">Reference proteome</keyword>
<dbReference type="AlphaFoldDB" id="A0ABD1D6R7"/>